<accession>A0A814GG22</accession>
<reference evidence="7" key="1">
    <citation type="submission" date="2021-02" db="EMBL/GenBank/DDBJ databases">
        <authorList>
            <person name="Nowell W R."/>
        </authorList>
    </citation>
    <scope>NUCLEOTIDE SEQUENCE</scope>
</reference>
<feature type="coiled-coil region" evidence="3">
    <location>
        <begin position="1614"/>
        <end position="1641"/>
    </location>
</feature>
<organism evidence="7 8">
    <name type="scientific">Adineta steineri</name>
    <dbReference type="NCBI Taxonomy" id="433720"/>
    <lineage>
        <taxon>Eukaryota</taxon>
        <taxon>Metazoa</taxon>
        <taxon>Spiralia</taxon>
        <taxon>Gnathifera</taxon>
        <taxon>Rotifera</taxon>
        <taxon>Eurotatoria</taxon>
        <taxon>Bdelloidea</taxon>
        <taxon>Adinetida</taxon>
        <taxon>Adinetidae</taxon>
        <taxon>Adineta</taxon>
    </lineage>
</organism>
<comment type="caution">
    <text evidence="7">The sequence shown here is derived from an EMBL/GenBank/DDBJ whole genome shotgun (WGS) entry which is preliminary data.</text>
</comment>
<dbReference type="InterPro" id="IPR026854">
    <property type="entry name" value="VPS13_N"/>
</dbReference>
<sequence length="3118" mass="361142">MKPFHFFQENSKQTPHHKDTFFERLQFHILRNVEISIKNIHIAFDDKTTKLYPYQFGITLNYIKLNSTNNEWENVEIKEDSNTIYKYAEINSLTAYWNSNIKSRLDLSNEEIIDDLKSDKHLKYEKMNYILQPLNARAKLKIAKTAYEQNFQEAVLVAQIDFEDINLNINRNQYADLLDLLEFEDYLNMKTKYIKYHKILNDTQYKNASLRRWKFAYTVILNEQVRPHLASFKWENVKENLNRHKEYHELYFQQLINHSSKPDKRTQELEKQIDAFNLLYIRRTAQIEYTKKKIEEKDTSWWEKLNNWWYSNSNENNPEFTLNDSASLEERNKLYEAIGYKDKESTEPLIYPEEYIDMDISLRLNLIEINVWSSIHVDDSHFKVIARASVPNTELTFQRRPAKDDILFIVDLDSLEMVGINSDTNENGELNLSRPVLLQPFNQPQLKQHKFLHLEFESNPLNQNCDYRIHGSTQSLQINYHATTINKLIDCFLPDRHHDLEGIKAAAYSIFQDMNERTKFLLSESLKKIKDLDINIELQSIYVIVPEYGYYTDSSSMVCLDLGNLIFKGGQTNIESQPQKDVFYDAKSTIDDGNDADYIPIKIQLENIQLLYLNKEENWNELRLKQDSPSHLIKPITLTLDFFKSIHIDDTKIPIWKGNAEVSTIESHISDTRLFGLLQVIYTIPTPEIGQRDEKEVELNLLLKNKEHPPSTKHTYETIEKMTPVKKILYEQIEEEEKQIELNKSNSPDQIVQLKFKFYISKIDILFQRALTDLSDDTEDFLRILLLSIHISAKKKLYDIEMNANLQDLLIIHEQFQRKDNEKLYLFSCDKNKKLLNINCLLTSATNPLFSSSPYYSIENNIQFELNSILLNVQLEALISIIQYTNNITNKLNHLSNQQTKQQQKQKIIPAPSQNEPSTSSSSFKIDFHLEEICIIIGNNSSQILYIQLKNLVSYLSQTNIKILLHLILNDFRIIDLYPKSHYQYIISKENFSNDFIILDLSLFTNQKKSSNKDQQHSFIKGHLEKLNIIFLYKHLQLILSIINSFQIQNNNNQISEPSSNQSNSLLSTLQIYQEESLEFHMNFILNLPRIIIPMNSYSNKAVSVDLGKLTMYTDESNTSDVEQHRIIFENFHADRIILDDINQCIEKINLLECASFFTLIKRNLNSDINEQISIKIQWDKIEFKLGKDDYAFMMKIFEENFQELSFYKMPQINPVEQSNENKIILPNKQAVVTKNIYKIIQLDFQMKQIDFTFYLSQTNIYDNHISRDENSKFLYLTIQMIEFNFQQLSDSSYNGQLQIQHLLLDDLRQKNISRLIDINENVDKNIPLIIATIQSKQNNYESIQTVNCKMESFYVCISPDLLNSTMDFMNYNISPPEQTGYRPSVSNDLQLNISFPAKSISKYCQSNQHDKPSSPTINYQRSSAHSILSNSQTNVNIIVKPFQIVLLEDQNKENSNCLVLDLLLEVHMISVGDNTNISASIKNFSFYGSNFQQLKHSKVKYSILSPSQIHADIMMTLEEQKIDVNIGDLSINIDPALIKTFAKLSSSIKKQPQNSKDEKERINSKIIFDPKPFKDSNFWFIEDSETKHEIIEETDILEIATGSPSHKANDIKQKKQEKNIEQKENLYQQLTINLNIVEIKLELGKGLSTRPVAAACLSNIYASIENWSTNILVSSVIQIELALFNDHLLAWEPLIEPIIDERGIVQCPWTISCETLEDQHDENDEKCRFLLEDEKSSPKGDGMSLNIKKVISIRADHLLNLTLTKTSLDLSQRLQTMFNDAYKNNSSSDTVEEQAMLTILNQTGYNIKLDQIVGVQFTDDDNNSDEKSFKLKNKETLRLTIPAERLSATHLPAIAEQVAKRKQQFQVHISEKDLIIDINQTWRRVYEISDSLIPNWPIQILCDSHLYEERRRVILSSIIKVSNRTLMPLIILDADSIETNKFNRIIKIDVNEEYYLPIQLLYLRATPRLCFAIQEDDSDGEINDFISFDWANESSADRVLKLNDGRQAHYVVYKEEIEAYSENTDEPTRKSFNIYVKLALHLINLLPIPIQCSIDNIESTQLKPSELYHSTQGNKKSILIFTIPLYNNSSWTSEPIDLNVKGHGIHNEHIIKFNNNSTNEFLRMVLRVDTYRESYRTSLYSPYWIVNATDLKFEFKIEHDKTFIDTVDQPYFGCPRKFDSESTKKKGHIRLYSIEEDENVSQWSEGFSVGVIKSTGMTACTVHNDRTYMVCIDIVTCSFGMTKIITLTPSTAIINNSSVDVQITEDISEIEDNWKLVQSNQILPYWPRYIQAGVMYVRYNDNTTTSSWFSIKDKHRTLLRMNDQERPALHVEVTINDFDGYKVIFSDYKNGDAPILIVNSLIDQSIAFCQKEDLRTQVLPAQYYVYYTWNDPFKPRELVVSSNQQNITVQFNPACGVLDKESDEPVYYAIFHDGPQTVLMFSRDTSIIESVSYEPSMSESINEYIQIAFRDIGISIVNDITRDDLFYITINQTKDIWTETKNFSLKPLPEKINHQLDHQYKKYQKEHEDKQAENRYELDKNRYVSFNENNAEISDDEGNVVRIKRETLDGLWIGYAWSTSNMAVHLRVNQLQIDNQLQITMFPTILYPIVSKAAGTNIPGKPFIELSVFKNESIRSNTIHIKYFKLLIQEFFICIDQGLILAIMAFVKPAKNPAAPTIDMDLDLKRIDKPLETILKGETNKGLQETQIYFDNLHLSPLKIHVSFSMHGAKPSEQLLAEHPLVDFLLQMLNVAEVEDVVLKLNFYERKNDRYSIDRLTKEIGDHYQNQFLKQLHVVVLGLDVLGNPFGVIRGVAHGVESFFYEPYKGAMEGPIEFIEGIAIGTRYLLGSVVGGTAGAFAKVTGVTSKALATLTLDKDYQNARIQRKELQSPTTPELISGGKNTFKDIVRGVTGVVKKPIRGAKLDGRKGFVKGLGKGFLGLVGRPASSVADLTSTSFKLIKKVAAHEEVIHRIRHPRHIGRDGIVRPSTAHEMLGCYIFDKLDDEKHGLTEKYIAHIDCPGHVPGWLFATTKRVLFLTEKSPSSSIYIIDWHHHYKDIKGTPTVKFNPNHIEFMLREMHHLGIPRRNSLYMVVIPYDNVAEARYIVDKITDTMKALEV</sequence>
<dbReference type="Pfam" id="PF25037">
    <property type="entry name" value="VPS13_C"/>
    <property type="match status" value="1"/>
</dbReference>
<dbReference type="EMBL" id="CAJNOI010000070">
    <property type="protein sequence ID" value="CAF0995847.1"/>
    <property type="molecule type" value="Genomic_DNA"/>
</dbReference>
<dbReference type="InterPro" id="IPR056748">
    <property type="entry name" value="VPS13-like_C"/>
</dbReference>
<feature type="domain" description="Chorein N-terminal" evidence="4">
    <location>
        <begin position="8"/>
        <end position="739"/>
    </location>
</feature>
<dbReference type="InterPro" id="IPR056747">
    <property type="entry name" value="VPS13-like_M"/>
</dbReference>
<dbReference type="InterPro" id="IPR026847">
    <property type="entry name" value="VPS13"/>
</dbReference>
<evidence type="ECO:0000259" key="4">
    <source>
        <dbReference type="Pfam" id="PF12624"/>
    </source>
</evidence>
<feature type="domain" description="VPS13-like middle region" evidence="5">
    <location>
        <begin position="937"/>
        <end position="1699"/>
    </location>
</feature>
<dbReference type="Proteomes" id="UP000663877">
    <property type="component" value="Unassembled WGS sequence"/>
</dbReference>
<evidence type="ECO:0000259" key="5">
    <source>
        <dbReference type="Pfam" id="PF25033"/>
    </source>
</evidence>
<dbReference type="PANTHER" id="PTHR16166">
    <property type="entry name" value="VACUOLAR PROTEIN SORTING-ASSOCIATED PROTEIN VPS13"/>
    <property type="match status" value="1"/>
</dbReference>
<keyword evidence="3" id="KW-0175">Coiled coil</keyword>
<evidence type="ECO:0000256" key="3">
    <source>
        <dbReference type="SAM" id="Coils"/>
    </source>
</evidence>
<evidence type="ECO:0000256" key="2">
    <source>
        <dbReference type="ARBA" id="ARBA00022448"/>
    </source>
</evidence>
<evidence type="ECO:0000313" key="7">
    <source>
        <dbReference type="EMBL" id="CAF0995847.1"/>
    </source>
</evidence>
<dbReference type="Pfam" id="PF12624">
    <property type="entry name" value="VPS13_N"/>
    <property type="match status" value="1"/>
</dbReference>
<evidence type="ECO:0000256" key="1">
    <source>
        <dbReference type="ARBA" id="ARBA00006545"/>
    </source>
</evidence>
<comment type="similarity">
    <text evidence="1">Belongs to the VPS13 family.</text>
</comment>
<dbReference type="PANTHER" id="PTHR16166:SF93">
    <property type="entry name" value="INTERMEMBRANE LIPID TRANSFER PROTEIN VPS13"/>
    <property type="match status" value="1"/>
</dbReference>
<dbReference type="GO" id="GO:0006623">
    <property type="term" value="P:protein targeting to vacuole"/>
    <property type="evidence" value="ECO:0007669"/>
    <property type="project" value="TreeGrafter"/>
</dbReference>
<gene>
    <name evidence="7" type="ORF">BJG266_LOCUS15656</name>
</gene>
<dbReference type="GO" id="GO:0045053">
    <property type="term" value="P:protein retention in Golgi apparatus"/>
    <property type="evidence" value="ECO:0007669"/>
    <property type="project" value="TreeGrafter"/>
</dbReference>
<protein>
    <submittedName>
        <fullName evidence="7">Uncharacterized protein</fullName>
    </submittedName>
</protein>
<keyword evidence="2" id="KW-0813">Transport</keyword>
<feature type="domain" description="Intermembrane lipid transfer protein VPS13-like C-terminal" evidence="6">
    <location>
        <begin position="2973"/>
        <end position="3077"/>
    </location>
</feature>
<evidence type="ECO:0000259" key="6">
    <source>
        <dbReference type="Pfam" id="PF25037"/>
    </source>
</evidence>
<proteinExistence type="inferred from homology"/>
<name>A0A814GG22_9BILA</name>
<evidence type="ECO:0000313" key="8">
    <source>
        <dbReference type="Proteomes" id="UP000663877"/>
    </source>
</evidence>
<dbReference type="Pfam" id="PF25033">
    <property type="entry name" value="VPS13_M"/>
    <property type="match status" value="1"/>
</dbReference>